<dbReference type="GO" id="GO:0006896">
    <property type="term" value="P:Golgi to vacuole transport"/>
    <property type="evidence" value="ECO:0007669"/>
    <property type="project" value="TreeGrafter"/>
</dbReference>
<gene>
    <name evidence="10" type="ORF">KGF57_002705</name>
</gene>
<feature type="compositionally biased region" description="Low complexity" evidence="8">
    <location>
        <begin position="877"/>
        <end position="887"/>
    </location>
</feature>
<dbReference type="Proteomes" id="UP001204833">
    <property type="component" value="Unassembled WGS sequence"/>
</dbReference>
<evidence type="ECO:0000256" key="1">
    <source>
        <dbReference type="ARBA" id="ARBA00004308"/>
    </source>
</evidence>
<dbReference type="Pfam" id="PF01602">
    <property type="entry name" value="Adaptin_N"/>
    <property type="match status" value="1"/>
</dbReference>
<dbReference type="AlphaFoldDB" id="A0AAD5FYR1"/>
<keyword evidence="5 7" id="KW-0653">Protein transport</keyword>
<evidence type="ECO:0000256" key="3">
    <source>
        <dbReference type="ARBA" id="ARBA00022448"/>
    </source>
</evidence>
<keyword evidence="6" id="KW-0472">Membrane</keyword>
<evidence type="ECO:0000256" key="8">
    <source>
        <dbReference type="SAM" id="MobiDB-lite"/>
    </source>
</evidence>
<evidence type="ECO:0000256" key="2">
    <source>
        <dbReference type="ARBA" id="ARBA00006613"/>
    </source>
</evidence>
<keyword evidence="11" id="KW-1185">Reference proteome</keyword>
<evidence type="ECO:0000259" key="9">
    <source>
        <dbReference type="Pfam" id="PF01602"/>
    </source>
</evidence>
<comment type="similarity">
    <text evidence="2 7">Belongs to the adaptor complexes large subunit family.</text>
</comment>
<dbReference type="EMBL" id="JAIHNG010000118">
    <property type="protein sequence ID" value="KAI5958349.1"/>
    <property type="molecule type" value="Genomic_DNA"/>
</dbReference>
<dbReference type="GeneID" id="76150764"/>
<dbReference type="PANTHER" id="PTHR22781:SF12">
    <property type="entry name" value="AP-3 COMPLEX SUBUNIT DELTA-1"/>
    <property type="match status" value="1"/>
</dbReference>
<feature type="compositionally biased region" description="Basic and acidic residues" evidence="8">
    <location>
        <begin position="1011"/>
        <end position="1021"/>
    </location>
</feature>
<feature type="compositionally biased region" description="Basic residues" evidence="8">
    <location>
        <begin position="985"/>
        <end position="994"/>
    </location>
</feature>
<dbReference type="InterPro" id="IPR016024">
    <property type="entry name" value="ARM-type_fold"/>
</dbReference>
<feature type="region of interest" description="Disordered" evidence="8">
    <location>
        <begin position="983"/>
        <end position="1053"/>
    </location>
</feature>
<dbReference type="PIRSF" id="PIRSF037092">
    <property type="entry name" value="AP3_complex_delta"/>
    <property type="match status" value="1"/>
</dbReference>
<dbReference type="SUPFAM" id="SSF48371">
    <property type="entry name" value="ARM repeat"/>
    <property type="match status" value="1"/>
</dbReference>
<dbReference type="GO" id="GO:0010008">
    <property type="term" value="C:endosome membrane"/>
    <property type="evidence" value="ECO:0007669"/>
    <property type="project" value="TreeGrafter"/>
</dbReference>
<feature type="region of interest" description="Disordered" evidence="8">
    <location>
        <begin position="852"/>
        <end position="940"/>
    </location>
</feature>
<feature type="compositionally biased region" description="Basic residues" evidence="8">
    <location>
        <begin position="896"/>
        <end position="906"/>
    </location>
</feature>
<feature type="region of interest" description="Disordered" evidence="8">
    <location>
        <begin position="695"/>
        <end position="752"/>
    </location>
</feature>
<accession>A0AAD5FYR1</accession>
<feature type="compositionally biased region" description="Polar residues" evidence="8">
    <location>
        <begin position="1022"/>
        <end position="1035"/>
    </location>
</feature>
<comment type="caution">
    <text evidence="10">The sequence shown here is derived from an EMBL/GenBank/DDBJ whole genome shotgun (WGS) entry which is preliminary data.</text>
</comment>
<comment type="subunit">
    <text evidence="7">Adaptor protein complex 3 (AP-3) is a heterotetramer.</text>
</comment>
<dbReference type="GO" id="GO:0005794">
    <property type="term" value="C:Golgi apparatus"/>
    <property type="evidence" value="ECO:0007669"/>
    <property type="project" value="UniProtKB-SubCell"/>
</dbReference>
<organism evidence="10 11">
    <name type="scientific">Candida theae</name>
    <dbReference type="NCBI Taxonomy" id="1198502"/>
    <lineage>
        <taxon>Eukaryota</taxon>
        <taxon>Fungi</taxon>
        <taxon>Dikarya</taxon>
        <taxon>Ascomycota</taxon>
        <taxon>Saccharomycotina</taxon>
        <taxon>Pichiomycetes</taxon>
        <taxon>Debaryomycetaceae</taxon>
        <taxon>Candida/Lodderomyces clade</taxon>
        <taxon>Candida</taxon>
    </lineage>
</organism>
<evidence type="ECO:0000256" key="6">
    <source>
        <dbReference type="ARBA" id="ARBA00023136"/>
    </source>
</evidence>
<dbReference type="GO" id="GO:0006623">
    <property type="term" value="P:protein targeting to vacuole"/>
    <property type="evidence" value="ECO:0007669"/>
    <property type="project" value="TreeGrafter"/>
</dbReference>
<evidence type="ECO:0000256" key="4">
    <source>
        <dbReference type="ARBA" id="ARBA00022737"/>
    </source>
</evidence>
<dbReference type="PANTHER" id="PTHR22781">
    <property type="entry name" value="DELTA ADAPTIN-RELATED"/>
    <property type="match status" value="1"/>
</dbReference>
<evidence type="ECO:0000313" key="11">
    <source>
        <dbReference type="Proteomes" id="UP001204833"/>
    </source>
</evidence>
<dbReference type="InterPro" id="IPR002553">
    <property type="entry name" value="Clathrin/coatomer_adapt-like_N"/>
</dbReference>
<evidence type="ECO:0000256" key="7">
    <source>
        <dbReference type="PIRNR" id="PIRNR037092"/>
    </source>
</evidence>
<dbReference type="Gene3D" id="1.25.10.10">
    <property type="entry name" value="Leucine-rich Repeat Variant"/>
    <property type="match status" value="1"/>
</dbReference>
<dbReference type="InterPro" id="IPR017105">
    <property type="entry name" value="AP3_complex_dsu"/>
</dbReference>
<evidence type="ECO:0000313" key="10">
    <source>
        <dbReference type="EMBL" id="KAI5958349.1"/>
    </source>
</evidence>
<dbReference type="GO" id="GO:0030123">
    <property type="term" value="C:AP-3 adaptor complex"/>
    <property type="evidence" value="ECO:0007669"/>
    <property type="project" value="InterPro"/>
</dbReference>
<reference evidence="10 11" key="1">
    <citation type="journal article" date="2022" name="DNA Res.">
        <title>Genome analysis of five recently described species of the CUG-Ser clade uncovers Candida theae as a new hybrid lineage with pathogenic potential in the Candida parapsilosis species complex.</title>
        <authorList>
            <person name="Mixao V."/>
            <person name="Del Olmo V."/>
            <person name="Hegedusova E."/>
            <person name="Saus E."/>
            <person name="Pryszcz L."/>
            <person name="Cillingova A."/>
            <person name="Nosek J."/>
            <person name="Gabaldon T."/>
        </authorList>
    </citation>
    <scope>NUCLEOTIDE SEQUENCE [LARGE SCALE GENOMIC DNA]</scope>
    <source>
        <strain evidence="10 11">CBS 12239</strain>
    </source>
</reference>
<proteinExistence type="inferred from homology"/>
<dbReference type="RefSeq" id="XP_051608940.1">
    <property type="nucleotide sequence ID" value="XM_051752047.1"/>
</dbReference>
<keyword evidence="3 7" id="KW-0813">Transport</keyword>
<feature type="compositionally biased region" description="Basic and acidic residues" evidence="8">
    <location>
        <begin position="852"/>
        <end position="876"/>
    </location>
</feature>
<keyword evidence="7" id="KW-0333">Golgi apparatus</keyword>
<comment type="function">
    <text evidence="7">Part of the AP-3 complex, an adaptor-related complex which is not clathrin-associated. The complex is associated with the Golgi region as well as more peripheral structures. It facilitates the budding of vesicles from the Golgi membrane.</text>
</comment>
<comment type="subcellular location">
    <subcellularLocation>
        <location evidence="1">Endomembrane system</location>
    </subcellularLocation>
    <subcellularLocation>
        <location evidence="7">Golgi apparatus</location>
    </subcellularLocation>
</comment>
<sequence>MSSFQLQNSEVLARLKPFGISFEKSLNDLIKGIRAHSKDSPESLAKFLDAAIQECKTELYSTDLETKAMAVLKLAYLEMYGFDMSWCNFQILEVMSSNKFQQKRIGYLAAIQSFKNEQDLLILATNQFKKDLNSSSPVEVGLALSGIATIVTPSLSKDINDDVLMKLNHSKPYIRKKAILAMHKIFLQYPDSLRMNFHRVIEKLDDTDVSVVSATVNVICELSKKNPKLFLNYLPKLFSILEETKNNWLIIRILKLFQSLSRVEPRMKRKILPEIMDLMLRTQASSLIYECINCAVNGQMLSAESSKDKQTAKVCIQQLMNFFKTKDSNLKFVGLIALINILKIFPVFMHSVEGVSDVILDCLTDPDLIIKRKALEVSSYLVNEDNIVEVIKVMLEQLIPDSTSVDDSLKLEVTSSILQIASKDNYSNIPNFRWYVAVIKDILNLTLLPVASGSSNFISPSTSKEIATQLGNEIRVLATKVPSIRPVLLEKIVVDVVLDENVIKSCPLILKDIYWVLGEYIDEFQIGVDDNVDEVGVENEHLVVSLDKKLFIFSTLVNYKIDEHLGSGATSGHFKISTMLLTLQEPQVLSVLIQAMVKLYNAIVFDYMQVYSNEGELSQTKYTELSYHLYRLIGFLSNWERHYNYEVQERALSWLEFLRLCQEAMIGDDLTQVKKLEASDLEHYRDIFKAGVIAPDEDSSDSEDDDEFSSNDSSSSDEYENLVFSEDEKPKPEPPSEFEPNPFAESNSGLSGTSKRLPGLLSNILPSFFKAYMLKPVAKNAQVNIPLPADLDLSSTINEMPKQIADLEISDSYELYLSESEEFNENLISLSSTETDVEKQINREERALRLKDDPYYLETERKTKSKSKSPDKKNEGPSDPSRASSLSSRREEPVKSKKKKSTKLKKEKVLILDEESVEGTAGVTEEQSPQKQKPKTKKNILKIDSSNLDNFDLLADEPVELRNDEYDIDIDAIRAKLSQTVIEKPRKKKKGKVSGKKDEGSRTIDATEGINGHDVEPEESRPTTGPSLSTDSSIITVKPMKTKKKKKKAVIIE</sequence>
<name>A0AAD5FYR1_9ASCO</name>
<feature type="compositionally biased region" description="Basic residues" evidence="8">
    <location>
        <begin position="1040"/>
        <end position="1053"/>
    </location>
</feature>
<feature type="compositionally biased region" description="Acidic residues" evidence="8">
    <location>
        <begin position="695"/>
        <end position="720"/>
    </location>
</feature>
<keyword evidence="4" id="KW-0677">Repeat</keyword>
<protein>
    <recommendedName>
        <fullName evidence="7">AP-3 complex subunit delta</fullName>
    </recommendedName>
</protein>
<dbReference type="InterPro" id="IPR011989">
    <property type="entry name" value="ARM-like"/>
</dbReference>
<evidence type="ECO:0000256" key="5">
    <source>
        <dbReference type="ARBA" id="ARBA00022927"/>
    </source>
</evidence>
<feature type="domain" description="Clathrin/coatomer adaptor adaptin-like N-terminal" evidence="9">
    <location>
        <begin position="52"/>
        <end position="659"/>
    </location>
</feature>